<organism evidence="1 2">
    <name type="scientific">Paenibacillus puldeungensis</name>
    <dbReference type="NCBI Taxonomy" id="696536"/>
    <lineage>
        <taxon>Bacteria</taxon>
        <taxon>Bacillati</taxon>
        <taxon>Bacillota</taxon>
        <taxon>Bacilli</taxon>
        <taxon>Bacillales</taxon>
        <taxon>Paenibacillaceae</taxon>
        <taxon>Paenibacillus</taxon>
    </lineage>
</organism>
<protein>
    <recommendedName>
        <fullName evidence="3">Sporulation protein Cse60</fullName>
    </recommendedName>
</protein>
<proteinExistence type="predicted"/>
<name>A0ABW3S4T3_9BACL</name>
<evidence type="ECO:0000313" key="2">
    <source>
        <dbReference type="Proteomes" id="UP001597262"/>
    </source>
</evidence>
<reference evidence="2" key="1">
    <citation type="journal article" date="2019" name="Int. J. Syst. Evol. Microbiol.">
        <title>The Global Catalogue of Microorganisms (GCM) 10K type strain sequencing project: providing services to taxonomists for standard genome sequencing and annotation.</title>
        <authorList>
            <consortium name="The Broad Institute Genomics Platform"/>
            <consortium name="The Broad Institute Genome Sequencing Center for Infectious Disease"/>
            <person name="Wu L."/>
            <person name="Ma J."/>
        </authorList>
    </citation>
    <scope>NUCLEOTIDE SEQUENCE [LARGE SCALE GENOMIC DNA]</scope>
    <source>
        <strain evidence="2">CCUG 59189</strain>
    </source>
</reference>
<dbReference type="EMBL" id="JBHTLM010000033">
    <property type="protein sequence ID" value="MFD1179507.1"/>
    <property type="molecule type" value="Genomic_DNA"/>
</dbReference>
<accession>A0ABW3S4T3</accession>
<dbReference type="RefSeq" id="WP_379321932.1">
    <property type="nucleotide sequence ID" value="NZ_JBHTLM010000033.1"/>
</dbReference>
<sequence length="64" mass="7361">MLGKASEIKVTHISADYIRFQDHIDSWKNSFLDVEIIDIKFSAVSDPGNEERVHALIIYKEAKQ</sequence>
<gene>
    <name evidence="1" type="ORF">ACFQ3W_24865</name>
</gene>
<dbReference type="Proteomes" id="UP001597262">
    <property type="component" value="Unassembled WGS sequence"/>
</dbReference>
<evidence type="ECO:0000313" key="1">
    <source>
        <dbReference type="EMBL" id="MFD1179507.1"/>
    </source>
</evidence>
<keyword evidence="2" id="KW-1185">Reference proteome</keyword>
<comment type="caution">
    <text evidence="1">The sequence shown here is derived from an EMBL/GenBank/DDBJ whole genome shotgun (WGS) entry which is preliminary data.</text>
</comment>
<evidence type="ECO:0008006" key="3">
    <source>
        <dbReference type="Google" id="ProtNLM"/>
    </source>
</evidence>